<reference evidence="9 10" key="1">
    <citation type="submission" date="2019-06" db="EMBL/GenBank/DDBJ databases">
        <title>Whole genome sequence for Cellvibrionaceae sp. R142.</title>
        <authorList>
            <person name="Wang G."/>
        </authorList>
    </citation>
    <scope>NUCLEOTIDE SEQUENCE [LARGE SCALE GENOMIC DNA]</scope>
    <source>
        <strain evidence="9 10">R142</strain>
    </source>
</reference>
<dbReference type="InterPro" id="IPR002888">
    <property type="entry name" value="2Fe-2S-bd"/>
</dbReference>
<organism evidence="9 10">
    <name type="scientific">Exilibacterium tricleocarpae</name>
    <dbReference type="NCBI Taxonomy" id="2591008"/>
    <lineage>
        <taxon>Bacteria</taxon>
        <taxon>Pseudomonadati</taxon>
        <taxon>Pseudomonadota</taxon>
        <taxon>Gammaproteobacteria</taxon>
        <taxon>Cellvibrionales</taxon>
        <taxon>Cellvibrionaceae</taxon>
        <taxon>Exilibacterium</taxon>
    </lineage>
</organism>
<dbReference type="InterPro" id="IPR012675">
    <property type="entry name" value="Beta-grasp_dom_sf"/>
</dbReference>
<dbReference type="PANTHER" id="PTHR45444:SF3">
    <property type="entry name" value="XANTHINE DEHYDROGENASE"/>
    <property type="match status" value="1"/>
</dbReference>
<keyword evidence="4 9" id="KW-0560">Oxidoreductase</keyword>
<dbReference type="InterPro" id="IPR016208">
    <property type="entry name" value="Ald_Oxase/xanthine_DH-like"/>
</dbReference>
<evidence type="ECO:0000313" key="10">
    <source>
        <dbReference type="Proteomes" id="UP000319732"/>
    </source>
</evidence>
<dbReference type="SUPFAM" id="SSF54292">
    <property type="entry name" value="2Fe-2S ferredoxin-like"/>
    <property type="match status" value="1"/>
</dbReference>
<dbReference type="SUPFAM" id="SSF56176">
    <property type="entry name" value="FAD-binding/transporter-associated domain-like"/>
    <property type="match status" value="1"/>
</dbReference>
<dbReference type="Pfam" id="PF00111">
    <property type="entry name" value="Fer2"/>
    <property type="match status" value="1"/>
</dbReference>
<dbReference type="InterPro" id="IPR001041">
    <property type="entry name" value="2Fe-2S_ferredoxin-type"/>
</dbReference>
<dbReference type="InterPro" id="IPR036884">
    <property type="entry name" value="2Fe-2S-bd_dom_sf"/>
</dbReference>
<protein>
    <submittedName>
        <fullName evidence="9">Xanthine dehydrogenase small subunit</fullName>
        <ecNumber evidence="9">1.17.1.4</ecNumber>
    </submittedName>
</protein>
<dbReference type="Gene3D" id="3.10.20.30">
    <property type="match status" value="1"/>
</dbReference>
<keyword evidence="1" id="KW-0285">Flavoprotein</keyword>
<proteinExistence type="predicted"/>
<dbReference type="InterPro" id="IPR016167">
    <property type="entry name" value="FAD-bd_PCMH_sub1"/>
</dbReference>
<gene>
    <name evidence="9" type="primary">xdhA</name>
    <name evidence="9" type="ORF">FKG94_01205</name>
</gene>
<dbReference type="Pfam" id="PF01799">
    <property type="entry name" value="Fer2_2"/>
    <property type="match status" value="1"/>
</dbReference>
<name>A0A545U9Q7_9GAMM</name>
<dbReference type="SUPFAM" id="SSF55447">
    <property type="entry name" value="CO dehydrogenase flavoprotein C-terminal domain-like"/>
    <property type="match status" value="1"/>
</dbReference>
<feature type="domain" description="FAD-binding PCMH-type" evidence="8">
    <location>
        <begin position="266"/>
        <end position="439"/>
    </location>
</feature>
<dbReference type="InterPro" id="IPR036683">
    <property type="entry name" value="CO_DH_flav_C_dom_sf"/>
</dbReference>
<dbReference type="InterPro" id="IPR036318">
    <property type="entry name" value="FAD-bd_PCMH-like_sf"/>
</dbReference>
<keyword evidence="3" id="KW-0274">FAD</keyword>
<dbReference type="AlphaFoldDB" id="A0A545U9Q7"/>
<dbReference type="EC" id="1.17.1.4" evidence="9"/>
<dbReference type="SMART" id="SM01092">
    <property type="entry name" value="CO_deh_flav_C"/>
    <property type="match status" value="1"/>
</dbReference>
<dbReference type="InterPro" id="IPR014307">
    <property type="entry name" value="Xanthine_DH_ssu"/>
</dbReference>
<evidence type="ECO:0000259" key="7">
    <source>
        <dbReference type="PROSITE" id="PS51085"/>
    </source>
</evidence>
<dbReference type="OrthoDB" id="9775084at2"/>
<dbReference type="InterPro" id="IPR016169">
    <property type="entry name" value="FAD-bd_PCMH_sub2"/>
</dbReference>
<dbReference type="Pfam" id="PF03450">
    <property type="entry name" value="CO_deh_flav_C"/>
    <property type="match status" value="1"/>
</dbReference>
<comment type="caution">
    <text evidence="9">The sequence shown here is derived from an EMBL/GenBank/DDBJ whole genome shotgun (WGS) entry which is preliminary data.</text>
</comment>
<evidence type="ECO:0000313" key="9">
    <source>
        <dbReference type="EMBL" id="TQV86202.1"/>
    </source>
</evidence>
<keyword evidence="10" id="KW-1185">Reference proteome</keyword>
<accession>A0A545U9Q7</accession>
<dbReference type="Gene3D" id="1.10.150.120">
    <property type="entry name" value="[2Fe-2S]-binding domain"/>
    <property type="match status" value="1"/>
</dbReference>
<evidence type="ECO:0000259" key="8">
    <source>
        <dbReference type="PROSITE" id="PS51387"/>
    </source>
</evidence>
<feature type="region of interest" description="Disordered" evidence="6">
    <location>
        <begin position="183"/>
        <end position="224"/>
    </location>
</feature>
<feature type="domain" description="2Fe-2S ferredoxin-type" evidence="7">
    <location>
        <begin position="6"/>
        <end position="95"/>
    </location>
</feature>
<dbReference type="GO" id="GO:0051537">
    <property type="term" value="F:2 iron, 2 sulfur cluster binding"/>
    <property type="evidence" value="ECO:0007669"/>
    <property type="project" value="InterPro"/>
</dbReference>
<dbReference type="NCBIfam" id="TIGR02963">
    <property type="entry name" value="xanthine_xdhA"/>
    <property type="match status" value="1"/>
</dbReference>
<dbReference type="InterPro" id="IPR006058">
    <property type="entry name" value="2Fe2S_fd_BS"/>
</dbReference>
<evidence type="ECO:0000256" key="2">
    <source>
        <dbReference type="ARBA" id="ARBA00022723"/>
    </source>
</evidence>
<dbReference type="Gene3D" id="3.30.43.10">
    <property type="entry name" value="Uridine Diphospho-n-acetylenolpyruvylglucosamine Reductase, domain 2"/>
    <property type="match status" value="1"/>
</dbReference>
<evidence type="ECO:0000256" key="6">
    <source>
        <dbReference type="SAM" id="MobiDB-lite"/>
    </source>
</evidence>
<dbReference type="GO" id="GO:0005506">
    <property type="term" value="F:iron ion binding"/>
    <property type="evidence" value="ECO:0007669"/>
    <property type="project" value="InterPro"/>
</dbReference>
<dbReference type="InterPro" id="IPR016166">
    <property type="entry name" value="FAD-bd_PCMH"/>
</dbReference>
<keyword evidence="5" id="KW-0408">Iron</keyword>
<evidence type="ECO:0000256" key="3">
    <source>
        <dbReference type="ARBA" id="ARBA00022827"/>
    </source>
</evidence>
<evidence type="ECO:0000256" key="1">
    <source>
        <dbReference type="ARBA" id="ARBA00022630"/>
    </source>
</evidence>
<dbReference type="InterPro" id="IPR036010">
    <property type="entry name" value="2Fe-2S_ferredoxin-like_sf"/>
</dbReference>
<dbReference type="InterPro" id="IPR005107">
    <property type="entry name" value="CO_DH_flav_C"/>
</dbReference>
<dbReference type="SUPFAM" id="SSF47741">
    <property type="entry name" value="CO dehydrogenase ISP C-domain like"/>
    <property type="match status" value="1"/>
</dbReference>
<evidence type="ECO:0000256" key="4">
    <source>
        <dbReference type="ARBA" id="ARBA00023002"/>
    </source>
</evidence>
<sequence>MFQGGAVIEFLFNGEPVTESNLDPDLTILRYLRTKKGSMGTKEGCASGDCGACTVLVGERLAPAADRGIDYRAVNACIALVGSLHGKHLVTVEGLAGPDDALHPVQRAMVDNHASQCGFCTPGIVMSLAALHESAADNNVDNVLEALSGNLCRCTGYRPIIDAGLKSRTYAGAGNGLGIGTGVDDSLDNTSPNVPGKPPGSDFSNTSSSVPDLAPDSGFEKTPGSVLDTAVSSVLHKTANGAGPDNAFVKAQSHWPEIGDRQAPALVSPLGRCVYPRSERELKHCIEAMPAARFIAGGTDLLLEVTQSYRRLPQLIGLADVAELKTHSVTDNVISLGGALSYTDVCAVLREPLPEVVALLHRFGSRQIRNRGTLGGNLANASPIGDMPPLLLALDAELELSTVTARRRVAVADFYLDYKKTLLQPGEYIRRIIIPRPAAGDFFKCYKVSKRFEDDISAVMLALRWRLQQGVITEVCLAYGGMAAIPKRAAGAEAVLLGQPLEAAAIEQAAAALAGDFSPLSDVRASSQYRLRVAGRLLHKAFLACRAPGVAIDRLDDRQYQSPARSATQSWPS</sequence>
<dbReference type="Gene3D" id="3.30.465.10">
    <property type="match status" value="1"/>
</dbReference>
<dbReference type="InterPro" id="IPR002346">
    <property type="entry name" value="Mopterin_DH_FAD-bd"/>
</dbReference>
<dbReference type="PROSITE" id="PS51387">
    <property type="entry name" value="FAD_PCMH"/>
    <property type="match status" value="1"/>
</dbReference>
<dbReference type="PROSITE" id="PS00197">
    <property type="entry name" value="2FE2S_FER_1"/>
    <property type="match status" value="1"/>
</dbReference>
<dbReference type="GO" id="GO:0004854">
    <property type="term" value="F:xanthine dehydrogenase activity"/>
    <property type="evidence" value="ECO:0007669"/>
    <property type="project" value="UniProtKB-EC"/>
</dbReference>
<dbReference type="Proteomes" id="UP000319732">
    <property type="component" value="Unassembled WGS sequence"/>
</dbReference>
<dbReference type="PANTHER" id="PTHR45444">
    <property type="entry name" value="XANTHINE DEHYDROGENASE"/>
    <property type="match status" value="1"/>
</dbReference>
<dbReference type="PROSITE" id="PS51085">
    <property type="entry name" value="2FE2S_FER_2"/>
    <property type="match status" value="1"/>
</dbReference>
<dbReference type="Gene3D" id="3.30.390.50">
    <property type="entry name" value="CO dehydrogenase flavoprotein, C-terminal domain"/>
    <property type="match status" value="1"/>
</dbReference>
<dbReference type="Pfam" id="PF00941">
    <property type="entry name" value="FAD_binding_5"/>
    <property type="match status" value="1"/>
</dbReference>
<keyword evidence="2" id="KW-0479">Metal-binding</keyword>
<dbReference type="EMBL" id="VHSG01000002">
    <property type="protein sequence ID" value="TQV86202.1"/>
    <property type="molecule type" value="Genomic_DNA"/>
</dbReference>
<dbReference type="GO" id="GO:0071949">
    <property type="term" value="F:FAD binding"/>
    <property type="evidence" value="ECO:0007669"/>
    <property type="project" value="InterPro"/>
</dbReference>
<dbReference type="CDD" id="cd00207">
    <property type="entry name" value="fer2"/>
    <property type="match status" value="1"/>
</dbReference>
<evidence type="ECO:0000256" key="5">
    <source>
        <dbReference type="ARBA" id="ARBA00023004"/>
    </source>
</evidence>